<dbReference type="Proteomes" id="UP000306791">
    <property type="component" value="Unassembled WGS sequence"/>
</dbReference>
<dbReference type="InterPro" id="IPR038352">
    <property type="entry name" value="Imelysin_sf"/>
</dbReference>
<feature type="domain" description="Imelysin-like" evidence="3">
    <location>
        <begin position="86"/>
        <end position="381"/>
    </location>
</feature>
<proteinExistence type="predicted"/>
<evidence type="ECO:0000256" key="2">
    <source>
        <dbReference type="ARBA" id="ARBA00022729"/>
    </source>
</evidence>
<keyword evidence="2" id="KW-0732">Signal</keyword>
<evidence type="ECO:0000259" key="3">
    <source>
        <dbReference type="Pfam" id="PF09375"/>
    </source>
</evidence>
<organism evidence="4 5">
    <name type="scientific">Microbulbifer harenosus</name>
    <dbReference type="NCBI Taxonomy" id="2576840"/>
    <lineage>
        <taxon>Bacteria</taxon>
        <taxon>Pseudomonadati</taxon>
        <taxon>Pseudomonadota</taxon>
        <taxon>Gammaproteobacteria</taxon>
        <taxon>Cellvibrionales</taxon>
        <taxon>Microbulbiferaceae</taxon>
        <taxon>Microbulbifer</taxon>
    </lineage>
</organism>
<reference evidence="4 5" key="1">
    <citation type="submission" date="2019-05" db="EMBL/GenBank/DDBJ databases">
        <title>Microbulbifer harenosus sp. nov., an alginate-degrading bacterium isolated from coastal sand.</title>
        <authorList>
            <person name="Huang H."/>
            <person name="Mo K."/>
            <person name="Bao S."/>
        </authorList>
    </citation>
    <scope>NUCLEOTIDE SEQUENCE [LARGE SCALE GENOMIC DNA]</scope>
    <source>
        <strain evidence="4 5">HB161719</strain>
    </source>
</reference>
<keyword evidence="5" id="KW-1185">Reference proteome</keyword>
<sequence>MFRNSGQHVKSAVHKHHFFHAVLFPRTALALAVCGLLFAAGCERQKVETGAEQSAPAAPAAVIDQAAAEGFSTEYWSAGQAQVIDAEAAAQALTRAVTQLLASPTEDHLEAAKLAWLDAHRELAAALPFIKVAFSPADLQHEGSELLLALNSWPVQAGYLDTVPGYSNSGIVNDTAIELTLANLRKQHRLTAHEEASTGFHALEVMLWGPTSERSAEQFVAASGGEQPEAQAANRRRELTRLIAEGISEDLAALAARWPLTANDLSQRYLAQVPVARVQWIRSAHLDMLRNEVLPRIPESSESDVESPLAADSKQALLAMLRNLQACWLPESGSGLAELLLDQRQTAALAQTFGELEERLLKMEDPIELAAPAELQRSRQQIDVLIGLISGDTRVPAREEDITPVSLQAPAE</sequence>
<dbReference type="Gene3D" id="1.20.1420.20">
    <property type="entry name" value="M75 peptidase, HXXE motif"/>
    <property type="match status" value="1"/>
</dbReference>
<gene>
    <name evidence="4" type="ORF">FDY93_10600</name>
</gene>
<evidence type="ECO:0000256" key="1">
    <source>
        <dbReference type="ARBA" id="ARBA00004196"/>
    </source>
</evidence>
<dbReference type="Pfam" id="PF09375">
    <property type="entry name" value="Peptidase_M75"/>
    <property type="match status" value="1"/>
</dbReference>
<accession>A0ABY2UHP1</accession>
<protein>
    <submittedName>
        <fullName evidence="4">Imelysin</fullName>
    </submittedName>
</protein>
<evidence type="ECO:0000313" key="5">
    <source>
        <dbReference type="Proteomes" id="UP000306791"/>
    </source>
</evidence>
<dbReference type="InterPro" id="IPR018976">
    <property type="entry name" value="Imelysin-like"/>
</dbReference>
<evidence type="ECO:0000313" key="4">
    <source>
        <dbReference type="EMBL" id="TLM77368.1"/>
    </source>
</evidence>
<name>A0ABY2UHP1_9GAMM</name>
<dbReference type="EMBL" id="VANI01000010">
    <property type="protein sequence ID" value="TLM77368.1"/>
    <property type="molecule type" value="Genomic_DNA"/>
</dbReference>
<comment type="subcellular location">
    <subcellularLocation>
        <location evidence="1">Cell envelope</location>
    </subcellularLocation>
</comment>
<comment type="caution">
    <text evidence="4">The sequence shown here is derived from an EMBL/GenBank/DDBJ whole genome shotgun (WGS) entry which is preliminary data.</text>
</comment>